<feature type="compositionally biased region" description="Basic and acidic residues" evidence="1">
    <location>
        <begin position="72"/>
        <end position="82"/>
    </location>
</feature>
<evidence type="ECO:0000313" key="2">
    <source>
        <dbReference type="EMBL" id="MED6194833.1"/>
    </source>
</evidence>
<protein>
    <submittedName>
        <fullName evidence="2">Uncharacterized protein</fullName>
    </submittedName>
</protein>
<name>A0ABU6XD11_9FABA</name>
<gene>
    <name evidence="2" type="ORF">PIB30_032147</name>
</gene>
<sequence length="102" mass="11389">MGSLNGQHSTLEVGVQMLRSCSSGLRCSNLFLMHTIVLKIGSDRPIELVKPVIGHDHGPVWCRNLPLQELELNRRTGQKSDNRTNPGPGRFSPQQQEFIPKC</sequence>
<dbReference type="Proteomes" id="UP001341840">
    <property type="component" value="Unassembled WGS sequence"/>
</dbReference>
<comment type="caution">
    <text evidence="2">The sequence shown here is derived from an EMBL/GenBank/DDBJ whole genome shotgun (WGS) entry which is preliminary data.</text>
</comment>
<feature type="compositionally biased region" description="Polar residues" evidence="1">
    <location>
        <begin position="92"/>
        <end position="102"/>
    </location>
</feature>
<dbReference type="EMBL" id="JASCZI010211589">
    <property type="protein sequence ID" value="MED6194833.1"/>
    <property type="molecule type" value="Genomic_DNA"/>
</dbReference>
<keyword evidence="3" id="KW-1185">Reference proteome</keyword>
<accession>A0ABU6XD11</accession>
<proteinExistence type="predicted"/>
<feature type="region of interest" description="Disordered" evidence="1">
    <location>
        <begin position="72"/>
        <end position="102"/>
    </location>
</feature>
<evidence type="ECO:0000313" key="3">
    <source>
        <dbReference type="Proteomes" id="UP001341840"/>
    </source>
</evidence>
<evidence type="ECO:0000256" key="1">
    <source>
        <dbReference type="SAM" id="MobiDB-lite"/>
    </source>
</evidence>
<reference evidence="2 3" key="1">
    <citation type="journal article" date="2023" name="Plants (Basel)">
        <title>Bridging the Gap: Combining Genomics and Transcriptomics Approaches to Understand Stylosanthes scabra, an Orphan Legume from the Brazilian Caatinga.</title>
        <authorList>
            <person name="Ferreira-Neto J.R.C."/>
            <person name="da Silva M.D."/>
            <person name="Binneck E."/>
            <person name="de Melo N.F."/>
            <person name="da Silva R.H."/>
            <person name="de Melo A.L.T.M."/>
            <person name="Pandolfi V."/>
            <person name="Bustamante F.O."/>
            <person name="Brasileiro-Vidal A.C."/>
            <person name="Benko-Iseppon A.M."/>
        </authorList>
    </citation>
    <scope>NUCLEOTIDE SEQUENCE [LARGE SCALE GENOMIC DNA]</scope>
    <source>
        <tissue evidence="2">Leaves</tissue>
    </source>
</reference>
<organism evidence="2 3">
    <name type="scientific">Stylosanthes scabra</name>
    <dbReference type="NCBI Taxonomy" id="79078"/>
    <lineage>
        <taxon>Eukaryota</taxon>
        <taxon>Viridiplantae</taxon>
        <taxon>Streptophyta</taxon>
        <taxon>Embryophyta</taxon>
        <taxon>Tracheophyta</taxon>
        <taxon>Spermatophyta</taxon>
        <taxon>Magnoliopsida</taxon>
        <taxon>eudicotyledons</taxon>
        <taxon>Gunneridae</taxon>
        <taxon>Pentapetalae</taxon>
        <taxon>rosids</taxon>
        <taxon>fabids</taxon>
        <taxon>Fabales</taxon>
        <taxon>Fabaceae</taxon>
        <taxon>Papilionoideae</taxon>
        <taxon>50 kb inversion clade</taxon>
        <taxon>dalbergioids sensu lato</taxon>
        <taxon>Dalbergieae</taxon>
        <taxon>Pterocarpus clade</taxon>
        <taxon>Stylosanthes</taxon>
    </lineage>
</organism>